<accession>A0AAE1L4U9</accession>
<evidence type="ECO:0000256" key="1">
    <source>
        <dbReference type="SAM" id="MobiDB-lite"/>
    </source>
</evidence>
<dbReference type="EMBL" id="JAWQEG010000065">
    <property type="protein sequence ID" value="KAK3895162.1"/>
    <property type="molecule type" value="Genomic_DNA"/>
</dbReference>
<feature type="region of interest" description="Disordered" evidence="1">
    <location>
        <begin position="24"/>
        <end position="46"/>
    </location>
</feature>
<keyword evidence="3" id="KW-1185">Reference proteome</keyword>
<dbReference type="Proteomes" id="UP001286313">
    <property type="component" value="Unassembled WGS sequence"/>
</dbReference>
<feature type="region of interest" description="Disordered" evidence="1">
    <location>
        <begin position="93"/>
        <end position="175"/>
    </location>
</feature>
<sequence>MTCICEQTWRALCALKEAITSPCTSTGDDQPFAHSSNNSNISTTSSNFPLDERVIEADLGLSNTGFEGDSFTTALEKPRDSWRPVLRFHDPTATNNVTTTVDPHTDSGHWTNQSGFTEIDLGDGPQGDVVDGSIPIPNNIRHTDSRSTTRESGYGRSLHDSNGSSSPEPSVAVAFNAPTNPGLPYTCLTTTPVSPLHLPHYTSYIKLVSTLHLSHYICLTTKPVSPLHLSHYTCLTTTPVSLHLPHHYTCLTTPVSPLHLSHHYTCLTTPVSPLHLSYYTCLTTTPASPLHLSHYTCLTTTPVLLHLSHHYTCLTTPVSPLHLSHYTCLTTTPVSLHLPHHYTCLTTPVSPLHLSHYTCLTTTPVSLHLPHNYTCLTTPASPLHLSYYTCLTTTPVLLHLPHNYTCLTTPASPLHLS</sequence>
<dbReference type="AlphaFoldDB" id="A0AAE1L4U9"/>
<evidence type="ECO:0000313" key="2">
    <source>
        <dbReference type="EMBL" id="KAK3895162.1"/>
    </source>
</evidence>
<feature type="compositionally biased region" description="Low complexity" evidence="1">
    <location>
        <begin position="35"/>
        <end position="46"/>
    </location>
</feature>
<feature type="compositionally biased region" description="Polar residues" evidence="1">
    <location>
        <begin position="93"/>
        <end position="116"/>
    </location>
</feature>
<reference evidence="2" key="1">
    <citation type="submission" date="2023-10" db="EMBL/GenBank/DDBJ databases">
        <title>Genome assemblies of two species of porcelain crab, Petrolisthes cinctipes and Petrolisthes manimaculis (Anomura: Porcellanidae).</title>
        <authorList>
            <person name="Angst P."/>
        </authorList>
    </citation>
    <scope>NUCLEOTIDE SEQUENCE</scope>
    <source>
        <strain evidence="2">PB745_01</strain>
        <tissue evidence="2">Gill</tissue>
    </source>
</reference>
<name>A0AAE1L4U9_PETCI</name>
<proteinExistence type="predicted"/>
<gene>
    <name evidence="2" type="ORF">Pcinc_001128</name>
</gene>
<organism evidence="2 3">
    <name type="scientific">Petrolisthes cinctipes</name>
    <name type="common">Flat porcelain crab</name>
    <dbReference type="NCBI Taxonomy" id="88211"/>
    <lineage>
        <taxon>Eukaryota</taxon>
        <taxon>Metazoa</taxon>
        <taxon>Ecdysozoa</taxon>
        <taxon>Arthropoda</taxon>
        <taxon>Crustacea</taxon>
        <taxon>Multicrustacea</taxon>
        <taxon>Malacostraca</taxon>
        <taxon>Eumalacostraca</taxon>
        <taxon>Eucarida</taxon>
        <taxon>Decapoda</taxon>
        <taxon>Pleocyemata</taxon>
        <taxon>Anomura</taxon>
        <taxon>Galatheoidea</taxon>
        <taxon>Porcellanidae</taxon>
        <taxon>Petrolisthes</taxon>
    </lineage>
</organism>
<comment type="caution">
    <text evidence="2">The sequence shown here is derived from an EMBL/GenBank/DDBJ whole genome shotgun (WGS) entry which is preliminary data.</text>
</comment>
<protein>
    <submittedName>
        <fullName evidence="2">Uncharacterized protein</fullName>
    </submittedName>
</protein>
<evidence type="ECO:0000313" key="3">
    <source>
        <dbReference type="Proteomes" id="UP001286313"/>
    </source>
</evidence>